<dbReference type="InterPro" id="IPR013783">
    <property type="entry name" value="Ig-like_fold"/>
</dbReference>
<dbReference type="GO" id="GO:0005975">
    <property type="term" value="P:carbohydrate metabolic process"/>
    <property type="evidence" value="ECO:0007669"/>
    <property type="project" value="UniProtKB-ARBA"/>
</dbReference>
<feature type="transmembrane region" description="Helical" evidence="3">
    <location>
        <begin position="1927"/>
        <end position="1947"/>
    </location>
</feature>
<name>A0A7K0K0P1_9ACTO</name>
<keyword evidence="5" id="KW-1185">Reference proteome</keyword>
<dbReference type="RefSeq" id="WP_154543352.1">
    <property type="nucleotide sequence ID" value="NZ_VUMY01000003.1"/>
</dbReference>
<evidence type="ECO:0000256" key="2">
    <source>
        <dbReference type="SAM" id="MobiDB-lite"/>
    </source>
</evidence>
<keyword evidence="3" id="KW-1133">Transmembrane helix</keyword>
<feature type="region of interest" description="Disordered" evidence="2">
    <location>
        <begin position="711"/>
        <end position="781"/>
    </location>
</feature>
<feature type="region of interest" description="Disordered" evidence="2">
    <location>
        <begin position="1290"/>
        <end position="1315"/>
    </location>
</feature>
<keyword evidence="3" id="KW-0812">Transmembrane</keyword>
<feature type="compositionally biased region" description="Low complexity" evidence="2">
    <location>
        <begin position="1145"/>
        <end position="1172"/>
    </location>
</feature>
<feature type="region of interest" description="Disordered" evidence="2">
    <location>
        <begin position="991"/>
        <end position="1014"/>
    </location>
</feature>
<evidence type="ECO:0000256" key="3">
    <source>
        <dbReference type="SAM" id="Phobius"/>
    </source>
</evidence>
<dbReference type="SUPFAM" id="SSF103647">
    <property type="entry name" value="TSP type-3 repeat"/>
    <property type="match status" value="5"/>
</dbReference>
<feature type="region of interest" description="Disordered" evidence="2">
    <location>
        <begin position="1132"/>
        <end position="1201"/>
    </location>
</feature>
<evidence type="ECO:0000313" key="5">
    <source>
        <dbReference type="Proteomes" id="UP000442535"/>
    </source>
</evidence>
<evidence type="ECO:0000256" key="1">
    <source>
        <dbReference type="ARBA" id="ARBA00022729"/>
    </source>
</evidence>
<feature type="region of interest" description="Disordered" evidence="2">
    <location>
        <begin position="625"/>
        <end position="675"/>
    </location>
</feature>
<feature type="compositionally biased region" description="Basic and acidic residues" evidence="2">
    <location>
        <begin position="1419"/>
        <end position="1430"/>
    </location>
</feature>
<dbReference type="InterPro" id="IPR028974">
    <property type="entry name" value="TSP_type-3_rpt"/>
</dbReference>
<dbReference type="InterPro" id="IPR003367">
    <property type="entry name" value="Thrombospondin_3-like_rpt"/>
</dbReference>
<gene>
    <name evidence="4" type="ORF">FYJ63_02100</name>
</gene>
<feature type="compositionally biased region" description="Polar residues" evidence="2">
    <location>
        <begin position="994"/>
        <end position="1007"/>
    </location>
</feature>
<protein>
    <submittedName>
        <fullName evidence="4">Lysozyme</fullName>
    </submittedName>
</protein>
<dbReference type="EMBL" id="VUMY01000003">
    <property type="protein sequence ID" value="MST49053.1"/>
    <property type="molecule type" value="Genomic_DNA"/>
</dbReference>
<dbReference type="Proteomes" id="UP000442535">
    <property type="component" value="Unassembled WGS sequence"/>
</dbReference>
<dbReference type="GO" id="GO:0007155">
    <property type="term" value="P:cell adhesion"/>
    <property type="evidence" value="ECO:0007669"/>
    <property type="project" value="InterPro"/>
</dbReference>
<dbReference type="Pfam" id="PF02412">
    <property type="entry name" value="TSP_3"/>
    <property type="match status" value="1"/>
</dbReference>
<organism evidence="4 5">
    <name type="scientific">Mobiluncus porci</name>
    <dbReference type="NCBI Taxonomy" id="2652278"/>
    <lineage>
        <taxon>Bacteria</taxon>
        <taxon>Bacillati</taxon>
        <taxon>Actinomycetota</taxon>
        <taxon>Actinomycetes</taxon>
        <taxon>Actinomycetales</taxon>
        <taxon>Actinomycetaceae</taxon>
        <taxon>Mobiluncus</taxon>
    </lineage>
</organism>
<sequence length="1955" mass="201340">MARMTSGSKKGLGAFSAIALGLGAVVTINMAANADYVNPGANIETAIPADALAGTGFRNFKDWGDRLAAPSGNDTEGGSRVSGNAVIMDTSTSATDGGGNTPIPEGTPIYLRWVDGDGAVSPIYTAKTQNNFKGSSHGGTYAFSLPPFSDVTGKKHFYLPGVAKKQKTQVWFEPYTSPTSGQLVVPIRTAINGLGNPAMGAASLSDSNNVGSTYLDLQYINHAALFGYEMPAEYMSTPKNQWIKSSAVHADTILGMKNYTVNGKVWIENRGATAGQGPMWQSNDSSAEGFTVVMSALSPICQPKAESIQKDYPRAQWTTEMKKLIQTTPGCVLETVYDQVGKNGKYAVQFSKEAYNHGRTLYGYVIDPTGHVLPSYSSFTDNFFNAPNERVGQLEPQIVPGTTDTIDNQYWYNVNFAVVPYYGLGLTLDKDVIENIGGEATPKISGYSYSPVGNMIRWTDKNGNVVKECKGLTHEKVGADGIVDTCKFAVPEGTQSGDFFTATLYAGETPDTILGTDYFEYQERAKVEPSFFGTAPEVTGIVDELLPEKIVTVNNPDGFKGLTCTSPDLANGLQIYYDEAKGGCVISGTPTEVTPEGATYTAVLSYVVADGSTKSVQLEGNQIITEPGDDDGDGVNNHDDKCPGTPEGATVNAEGCSDDPSVNDPTGLGFTVAGTKGEPITPVEIVIDNPGKATITECVADVYKPVTAAAETGAKSSGTTTGGTDPALSDQTATDPNTTGTNTTDTTNTDTTTTESSGAGASSSDSSADAGSGSVAPAVSGGGLAGTGVVIAYTPEDSTTSGLPEGLKVEWDEAKSACVISGTTDVSIEDPMSVKVYVNYTKTDEPADAITNTTPEHELEAPGTVQIHDTGLDDGDDDGVLNKDDKCPDTPADTQVNPDGCAVAPVVGSVEPINGTVNNPIDPVTVKITNTGNNELLECQADGLAKGLTIGWNADKTACVIEGTPTEPTPGTEPTPINVWVTYNSPDDPATVTDPLNSEKGSSTQKITWGDGDGDGVTDDIDKCPNTPAGVKVDEATGCAKSPQVGSVPPITWSIPADPKAETIPVNVLVPVANPGQATDLACRAEGLIDGLTIAYDEAQNGCVISGTPTGTEAFEGTVKVFVDYNPIDDTPDAGTMTVGPSEGKITVTKEPIPTPEPTVTTPAPEPTKTTEPPVPPAPKDSDNDGVNDDADKCPGTPAGANVDVNGCSEVPTVDTFTVTGTAGEPVNADVPVKNPGKATLTACTAKDLPAGLSVALNEAKTGCVITGKVTDPVSDVAVSVTVGYTPVDRDAPGEVTGTGTVNMAKPAPGDKDGDGVNDDLDKCPNTPSGYQVGADGCTADPTLGTATDLTGVVGEPITPITVPVSNPGGATLGDCTATGLPNGVGIKWNDDKTACVISGTPSEVADGPYTVNVPFTPVDHDPSTAKTEAKVSVTDPDDDGDEVPNSKDKCAGTPKDVTVDANGCSVKPSVGTVPDVNGEINKPIDPVVIPVDNAGGATGLECKATGLAAGLTIKYDEAKNACVIEGTPTEEKTGKITVEVTYNPVDDGTDTPQGPVTSEGTISVVDKDKDKDGVDDSVDQCLDTPTGAVVDKNTKSETYGCSVAPGIGEVPAIDGTVGEPIEKITIPVTNDGKVTLGECVAVGLPKGVTIKWADEFKTACVIEGTPEEPAGGTYTVSVTYDPADDNTETDKKVDKNGAINVTKPAPGDDDGDGVNDDLDKCANTPSGAKVDANGCSLRPSLGKVPDLTGEVGTPIKDVEVSITNDGNAHVIACSATDLPAGLKIALNDTASACVISGTPTAPVDGANFKVTVTYDPLDDGKTDYGEEIPNLTGEGSATIKAAPKSPAGGTTGGGFIWDFFFPTETPDNPPVASDNMTPRYALPGQNDLPPVAGVNEMAPKIQDPIAPAMVPARPLMPETLARTGAMAVPMLTAVAVALIVGGFLVLRRGRTEEE</sequence>
<proteinExistence type="predicted"/>
<accession>A0A7K0K0P1</accession>
<reference evidence="4 5" key="1">
    <citation type="submission" date="2019-08" db="EMBL/GenBank/DDBJ databases">
        <title>In-depth cultivation of the pig gut microbiome towards novel bacterial diversity and tailored functional studies.</title>
        <authorList>
            <person name="Wylensek D."/>
            <person name="Hitch T.C.A."/>
            <person name="Clavel T."/>
        </authorList>
    </citation>
    <scope>NUCLEOTIDE SEQUENCE [LARGE SCALE GENOMIC DNA]</scope>
    <source>
        <strain evidence="4 5">RF-GAM-744-WT-7</strain>
    </source>
</reference>
<feature type="compositionally biased region" description="Low complexity" evidence="2">
    <location>
        <begin position="711"/>
        <end position="724"/>
    </location>
</feature>
<dbReference type="GO" id="GO:0005509">
    <property type="term" value="F:calcium ion binding"/>
    <property type="evidence" value="ECO:0007669"/>
    <property type="project" value="InterPro"/>
</dbReference>
<keyword evidence="3" id="KW-0472">Membrane</keyword>
<feature type="region of interest" description="Disordered" evidence="2">
    <location>
        <begin position="1416"/>
        <end position="1451"/>
    </location>
</feature>
<evidence type="ECO:0000313" key="4">
    <source>
        <dbReference type="EMBL" id="MST49053.1"/>
    </source>
</evidence>
<dbReference type="Gene3D" id="2.60.40.10">
    <property type="entry name" value="Immunoglobulins"/>
    <property type="match status" value="4"/>
</dbReference>
<keyword evidence="1" id="KW-0732">Signal</keyword>
<feature type="compositionally biased region" description="Low complexity" evidence="2">
    <location>
        <begin position="732"/>
        <end position="779"/>
    </location>
</feature>
<feature type="region of interest" description="Disordered" evidence="2">
    <location>
        <begin position="862"/>
        <end position="895"/>
    </location>
</feature>
<comment type="caution">
    <text evidence="4">The sequence shown here is derived from an EMBL/GenBank/DDBJ whole genome shotgun (WGS) entry which is preliminary data.</text>
</comment>